<evidence type="ECO:0000313" key="2">
    <source>
        <dbReference type="Proteomes" id="UP001205998"/>
    </source>
</evidence>
<comment type="caution">
    <text evidence="1">The sequence shown here is derived from an EMBL/GenBank/DDBJ whole genome shotgun (WGS) entry which is preliminary data.</text>
</comment>
<dbReference type="AlphaFoldDB" id="A0AAD5AQ97"/>
<keyword evidence="2" id="KW-1185">Reference proteome</keyword>
<gene>
    <name evidence="1" type="ORF">C0J50_19452</name>
</gene>
<sequence length="136" mass="15660">MHTACESQWVTTYMESYGPQGDLPRAIRTMKPPFQNTPERCPVYQANYGHKKKQNLLPSSAEKNTTGCFQCISESKWVTQYTENFGFQRVVQQKPPKKVWTSNFKTTPETLFVDKYRRTEYQAVYGPKAVTSACSV</sequence>
<proteinExistence type="predicted"/>
<reference evidence="1" key="1">
    <citation type="submission" date="2018-07" db="EMBL/GenBank/DDBJ databases">
        <title>Comparative genomics of catfishes provides insights into carnivory and benthic adaptation.</title>
        <authorList>
            <person name="Zhang Y."/>
            <person name="Wang D."/>
            <person name="Peng Z."/>
            <person name="Zheng S."/>
            <person name="Shao F."/>
            <person name="Tao W."/>
        </authorList>
    </citation>
    <scope>NUCLEOTIDE SEQUENCE</scope>
    <source>
        <strain evidence="1">Chongqing</strain>
    </source>
</reference>
<protein>
    <submittedName>
        <fullName evidence="1">Uncharacterized protein</fullName>
    </submittedName>
</protein>
<dbReference type="EMBL" id="MU551638">
    <property type="protein sequence ID" value="KAI5620959.1"/>
    <property type="molecule type" value="Genomic_DNA"/>
</dbReference>
<dbReference type="Proteomes" id="UP001205998">
    <property type="component" value="Unassembled WGS sequence"/>
</dbReference>
<organism evidence="1 2">
    <name type="scientific">Silurus asotus</name>
    <name type="common">Amur catfish</name>
    <name type="synonym">Parasilurus asotus</name>
    <dbReference type="NCBI Taxonomy" id="30991"/>
    <lineage>
        <taxon>Eukaryota</taxon>
        <taxon>Metazoa</taxon>
        <taxon>Chordata</taxon>
        <taxon>Craniata</taxon>
        <taxon>Vertebrata</taxon>
        <taxon>Euteleostomi</taxon>
        <taxon>Actinopterygii</taxon>
        <taxon>Neopterygii</taxon>
        <taxon>Teleostei</taxon>
        <taxon>Ostariophysi</taxon>
        <taxon>Siluriformes</taxon>
        <taxon>Siluridae</taxon>
        <taxon>Silurus</taxon>
    </lineage>
</organism>
<accession>A0AAD5AQ97</accession>
<evidence type="ECO:0000313" key="1">
    <source>
        <dbReference type="EMBL" id="KAI5620959.1"/>
    </source>
</evidence>
<name>A0AAD5AQ97_SILAS</name>